<organism evidence="2 3">
    <name type="scientific">Durusdinium trenchii</name>
    <dbReference type="NCBI Taxonomy" id="1381693"/>
    <lineage>
        <taxon>Eukaryota</taxon>
        <taxon>Sar</taxon>
        <taxon>Alveolata</taxon>
        <taxon>Dinophyceae</taxon>
        <taxon>Suessiales</taxon>
        <taxon>Symbiodiniaceae</taxon>
        <taxon>Durusdinium</taxon>
    </lineage>
</organism>
<dbReference type="EMBL" id="CAXAMN010022128">
    <property type="protein sequence ID" value="CAK9066607.1"/>
    <property type="molecule type" value="Genomic_DNA"/>
</dbReference>
<feature type="region of interest" description="Disordered" evidence="1">
    <location>
        <begin position="1"/>
        <end position="35"/>
    </location>
</feature>
<sequence>MTKRGGGDKELQAVQQLPKTFSLDNPGDGLHGSWKSEKGVSEQFMESEVGEPVGEERVHGWLDPVSGEESLWHGTLVLLKAGEGPWYGPSFGPPPEVVGDINVRLLKGDKPGMETQIRMQDEEEWSELTKFELEEGAEEKPMPKPDLSNLLPMEERSESRET</sequence>
<proteinExistence type="predicted"/>
<dbReference type="Proteomes" id="UP001642484">
    <property type="component" value="Unassembled WGS sequence"/>
</dbReference>
<feature type="compositionally biased region" description="Polar residues" evidence="1">
    <location>
        <begin position="13"/>
        <end position="23"/>
    </location>
</feature>
<protein>
    <submittedName>
        <fullName evidence="2">Uncharacterized protein</fullName>
    </submittedName>
</protein>
<evidence type="ECO:0000313" key="2">
    <source>
        <dbReference type="EMBL" id="CAK9066607.1"/>
    </source>
</evidence>
<evidence type="ECO:0000256" key="1">
    <source>
        <dbReference type="SAM" id="MobiDB-lite"/>
    </source>
</evidence>
<feature type="compositionally biased region" description="Basic and acidic residues" evidence="1">
    <location>
        <begin position="1"/>
        <end position="11"/>
    </location>
</feature>
<keyword evidence="3" id="KW-1185">Reference proteome</keyword>
<comment type="caution">
    <text evidence="2">The sequence shown here is derived from an EMBL/GenBank/DDBJ whole genome shotgun (WGS) entry which is preliminary data.</text>
</comment>
<name>A0ABP0NTU6_9DINO</name>
<feature type="compositionally biased region" description="Basic and acidic residues" evidence="1">
    <location>
        <begin position="127"/>
        <end position="143"/>
    </location>
</feature>
<feature type="compositionally biased region" description="Basic and acidic residues" evidence="1">
    <location>
        <begin position="153"/>
        <end position="162"/>
    </location>
</feature>
<evidence type="ECO:0000313" key="3">
    <source>
        <dbReference type="Proteomes" id="UP001642484"/>
    </source>
</evidence>
<gene>
    <name evidence="2" type="ORF">CCMP2556_LOCUS32729</name>
</gene>
<reference evidence="2 3" key="1">
    <citation type="submission" date="2024-02" db="EMBL/GenBank/DDBJ databases">
        <authorList>
            <person name="Chen Y."/>
            <person name="Shah S."/>
            <person name="Dougan E. K."/>
            <person name="Thang M."/>
            <person name="Chan C."/>
        </authorList>
    </citation>
    <scope>NUCLEOTIDE SEQUENCE [LARGE SCALE GENOMIC DNA]</scope>
</reference>
<feature type="region of interest" description="Disordered" evidence="1">
    <location>
        <begin position="114"/>
        <end position="162"/>
    </location>
</feature>
<accession>A0ABP0NTU6</accession>